<dbReference type="EMBL" id="LN835299">
    <property type="protein sequence ID" value="CRG98658.1"/>
    <property type="molecule type" value="Genomic_DNA"/>
</dbReference>
<evidence type="ECO:0000313" key="5">
    <source>
        <dbReference type="Proteomes" id="UP000220158"/>
    </source>
</evidence>
<dbReference type="GO" id="GO:0009982">
    <property type="term" value="F:pseudouridine synthase activity"/>
    <property type="evidence" value="ECO:0007669"/>
    <property type="project" value="InterPro"/>
</dbReference>
<organism evidence="4 5">
    <name type="scientific">Plasmodium relictum</name>
    <dbReference type="NCBI Taxonomy" id="85471"/>
    <lineage>
        <taxon>Eukaryota</taxon>
        <taxon>Sar</taxon>
        <taxon>Alveolata</taxon>
        <taxon>Apicomplexa</taxon>
        <taxon>Aconoidasida</taxon>
        <taxon>Haemosporida</taxon>
        <taxon>Plasmodiidae</taxon>
        <taxon>Plasmodium</taxon>
        <taxon>Plasmodium (Haemamoeba)</taxon>
    </lineage>
</organism>
<reference evidence="4 5" key="1">
    <citation type="submission" date="2015-04" db="EMBL/GenBank/DDBJ databases">
        <authorList>
            <consortium name="Pathogen Informatics"/>
        </authorList>
    </citation>
    <scope>NUCLEOTIDE SEQUENCE [LARGE SCALE GENOMIC DNA]</scope>
    <source>
        <strain evidence="4 5">SGS1</strain>
    </source>
</reference>
<dbReference type="InterPro" id="IPR020094">
    <property type="entry name" value="TruA/RsuA/RluB/E/F_N"/>
</dbReference>
<dbReference type="InterPro" id="IPR000748">
    <property type="entry name" value="PsdUridine_synth_RsuA/RluB/E/F"/>
</dbReference>
<dbReference type="RefSeq" id="XP_028531667.1">
    <property type="nucleotide sequence ID" value="XM_028680141.1"/>
</dbReference>
<dbReference type="InterPro" id="IPR020103">
    <property type="entry name" value="PsdUridine_synth_cat_dom_sf"/>
</dbReference>
<comment type="similarity">
    <text evidence="1">Belongs to the pseudouridine synthase RsuA family.</text>
</comment>
<dbReference type="Proteomes" id="UP000220158">
    <property type="component" value="Chromosome 4"/>
</dbReference>
<dbReference type="PROSITE" id="PS01149">
    <property type="entry name" value="PSI_RSU"/>
    <property type="match status" value="1"/>
</dbReference>
<proteinExistence type="inferred from homology"/>
<dbReference type="SUPFAM" id="SSF55120">
    <property type="entry name" value="Pseudouridine synthase"/>
    <property type="match status" value="1"/>
</dbReference>
<dbReference type="GO" id="GO:0004730">
    <property type="term" value="F:pseudouridylate synthase activity"/>
    <property type="evidence" value="ECO:0007669"/>
    <property type="project" value="UniProtKB-EC"/>
</dbReference>
<dbReference type="VEuPathDB" id="PlasmoDB:PRELSG_0400600"/>
<evidence type="ECO:0000256" key="2">
    <source>
        <dbReference type="ARBA" id="ARBA00023235"/>
    </source>
</evidence>
<gene>
    <name evidence="4" type="ORF">PRELSG_0400600</name>
</gene>
<keyword evidence="4" id="KW-0456">Lyase</keyword>
<accession>A0A1J1H160</accession>
<dbReference type="InterPro" id="IPR050343">
    <property type="entry name" value="RsuA_PseudoU_synthase"/>
</dbReference>
<name>A0A1J1H160_PLARL</name>
<dbReference type="PANTHER" id="PTHR47683">
    <property type="entry name" value="PSEUDOURIDINE SYNTHASE FAMILY PROTEIN-RELATED"/>
    <property type="match status" value="1"/>
</dbReference>
<dbReference type="KEGG" id="prel:PRELSG_0400600"/>
<dbReference type="AlphaFoldDB" id="A0A1J1H160"/>
<dbReference type="Gene3D" id="3.30.70.1560">
    <property type="entry name" value="Alpha-L RNA-binding motif"/>
    <property type="match status" value="1"/>
</dbReference>
<feature type="non-terminal residue" evidence="4">
    <location>
        <position position="1"/>
    </location>
</feature>
<evidence type="ECO:0000256" key="1">
    <source>
        <dbReference type="ARBA" id="ARBA00008348"/>
    </source>
</evidence>
<keyword evidence="5" id="KW-1185">Reference proteome</keyword>
<feature type="domain" description="Pseudouridine synthase RsuA/RluA-like" evidence="3">
    <location>
        <begin position="1"/>
        <end position="111"/>
    </location>
</feature>
<dbReference type="GeneID" id="39734755"/>
<dbReference type="EC" id="4.2.1.70" evidence="4"/>
<dbReference type="GO" id="GO:0006364">
    <property type="term" value="P:rRNA processing"/>
    <property type="evidence" value="ECO:0007669"/>
    <property type="project" value="UniProtKB-ARBA"/>
</dbReference>
<dbReference type="Pfam" id="PF00849">
    <property type="entry name" value="PseudoU_synth_2"/>
    <property type="match status" value="1"/>
</dbReference>
<evidence type="ECO:0000259" key="3">
    <source>
        <dbReference type="Pfam" id="PF00849"/>
    </source>
</evidence>
<dbReference type="PANTHER" id="PTHR47683:SF2">
    <property type="entry name" value="RNA-BINDING S4 DOMAIN-CONTAINING PROTEIN"/>
    <property type="match status" value="1"/>
</dbReference>
<dbReference type="Gene3D" id="3.30.70.580">
    <property type="entry name" value="Pseudouridine synthase I, catalytic domain, N-terminal subdomain"/>
    <property type="match status" value="1"/>
</dbReference>
<dbReference type="OrthoDB" id="440619at2759"/>
<dbReference type="GO" id="GO:0003723">
    <property type="term" value="F:RNA binding"/>
    <property type="evidence" value="ECO:0007669"/>
    <property type="project" value="InterPro"/>
</dbReference>
<evidence type="ECO:0000313" key="4">
    <source>
        <dbReference type="EMBL" id="CRG98658.1"/>
    </source>
</evidence>
<protein>
    <submittedName>
        <fullName evidence="4">Pseudouridine synthase, putative</fullName>
        <ecNumber evidence="4">4.2.1.70</ecNumber>
    </submittedName>
</protein>
<dbReference type="NCBIfam" id="TIGR00093">
    <property type="entry name" value="pseudouridine synthase"/>
    <property type="match status" value="1"/>
</dbReference>
<dbReference type="InterPro" id="IPR018496">
    <property type="entry name" value="PsdUridine_synth_RsuA/RluB_CS"/>
</dbReference>
<dbReference type="InterPro" id="IPR042092">
    <property type="entry name" value="PsdUridine_s_RsuA/RluB/E/F_cat"/>
</dbReference>
<dbReference type="InterPro" id="IPR006145">
    <property type="entry name" value="PsdUridine_synth_RsuA/RluA"/>
</dbReference>
<keyword evidence="2" id="KW-0413">Isomerase</keyword>
<sequence>GRLDRNTSGVLLLTNEYEWVNKLTHPKYQRIRTYRIYIEGPIKMNALKELANGIYLENDNNEKEKKKTQPAFIEIIREEKLKLKDQIKKISILSISIKEGRNRQLRRMFEQINQPIIKIKRTAFENITLKNIYFPKQYRELNKKEVMNLKIRKL</sequence>